<organism evidence="1 2">
    <name type="scientific">Heyndrickxia shackletonii</name>
    <dbReference type="NCBI Taxonomy" id="157838"/>
    <lineage>
        <taxon>Bacteria</taxon>
        <taxon>Bacillati</taxon>
        <taxon>Bacillota</taxon>
        <taxon>Bacilli</taxon>
        <taxon>Bacillales</taxon>
        <taxon>Bacillaceae</taxon>
        <taxon>Heyndrickxia</taxon>
    </lineage>
</organism>
<accession>A0A0Q3WXK4</accession>
<reference evidence="1 2" key="1">
    <citation type="submission" date="2015-09" db="EMBL/GenBank/DDBJ databases">
        <title>Genome sequencing project for genomic taxonomy and phylogenomics of Bacillus-like bacteria.</title>
        <authorList>
            <person name="Liu B."/>
            <person name="Wang J."/>
            <person name="Zhu Y."/>
            <person name="Liu G."/>
            <person name="Chen Q."/>
            <person name="Chen Z."/>
            <person name="Lan J."/>
            <person name="Che J."/>
            <person name="Ge C."/>
            <person name="Shi H."/>
            <person name="Pan Z."/>
            <person name="Liu X."/>
        </authorList>
    </citation>
    <scope>NUCLEOTIDE SEQUENCE [LARGE SCALE GENOMIC DNA]</scope>
    <source>
        <strain evidence="1 2">LMG 18435</strain>
    </source>
</reference>
<name>A0A0Q3WXK4_9BACI</name>
<dbReference type="PATRIC" id="fig|157838.3.peg.1508"/>
<dbReference type="RefSeq" id="WP_055738959.1">
    <property type="nucleotide sequence ID" value="NZ_JAAIWL010000043.1"/>
</dbReference>
<dbReference type="OrthoDB" id="2706506at2"/>
<dbReference type="Proteomes" id="UP000051888">
    <property type="component" value="Unassembled WGS sequence"/>
</dbReference>
<keyword evidence="1" id="KW-0378">Hydrolase</keyword>
<keyword evidence="2" id="KW-1185">Reference proteome</keyword>
<sequence length="109" mass="12768">MEEVKHTYYVDLGSGEISRSKDASVWNYKIEATDEEITRLRQIFDSNYDADVLGFWRAHVPVVEYHHDRPNDISDENLLRAYQMLYDLGDEEAKKHIDSIGILKDFTSK</sequence>
<protein>
    <submittedName>
        <fullName evidence="1">Hydrolase</fullName>
    </submittedName>
</protein>
<dbReference type="GO" id="GO:0016787">
    <property type="term" value="F:hydrolase activity"/>
    <property type="evidence" value="ECO:0007669"/>
    <property type="project" value="UniProtKB-KW"/>
</dbReference>
<evidence type="ECO:0000313" key="2">
    <source>
        <dbReference type="Proteomes" id="UP000051888"/>
    </source>
</evidence>
<gene>
    <name evidence="1" type="ORF">AN964_06840</name>
</gene>
<dbReference type="STRING" id="157838.AN964_06840"/>
<comment type="caution">
    <text evidence="1">The sequence shown here is derived from an EMBL/GenBank/DDBJ whole genome shotgun (WGS) entry which is preliminary data.</text>
</comment>
<dbReference type="AlphaFoldDB" id="A0A0Q3WXK4"/>
<dbReference type="EMBL" id="LJJC01000004">
    <property type="protein sequence ID" value="KQL53229.1"/>
    <property type="molecule type" value="Genomic_DNA"/>
</dbReference>
<evidence type="ECO:0000313" key="1">
    <source>
        <dbReference type="EMBL" id="KQL53229.1"/>
    </source>
</evidence>
<proteinExistence type="predicted"/>